<accession>A0A1M4WE28</accession>
<reference evidence="1 2" key="1">
    <citation type="submission" date="2016-11" db="EMBL/GenBank/DDBJ databases">
        <authorList>
            <person name="Jaros S."/>
            <person name="Januszkiewicz K."/>
            <person name="Wedrychowicz H."/>
        </authorList>
    </citation>
    <scope>NUCLEOTIDE SEQUENCE [LARGE SCALE GENOMIC DNA]</scope>
    <source>
        <strain evidence="1 2">DSM 26883</strain>
    </source>
</reference>
<organism evidence="1 2">
    <name type="scientific">Bacteroides faecichinchillae</name>
    <dbReference type="NCBI Taxonomy" id="871325"/>
    <lineage>
        <taxon>Bacteria</taxon>
        <taxon>Pseudomonadati</taxon>
        <taxon>Bacteroidota</taxon>
        <taxon>Bacteroidia</taxon>
        <taxon>Bacteroidales</taxon>
        <taxon>Bacteroidaceae</taxon>
        <taxon>Bacteroides</taxon>
    </lineage>
</organism>
<proteinExistence type="predicted"/>
<protein>
    <submittedName>
        <fullName evidence="1">Uncharacterized protein</fullName>
    </submittedName>
</protein>
<name>A0A1M4WE28_9BACE</name>
<dbReference type="AlphaFoldDB" id="A0A1M4WE28"/>
<dbReference type="Proteomes" id="UP000184436">
    <property type="component" value="Unassembled WGS sequence"/>
</dbReference>
<dbReference type="STRING" id="871325.SAMN05444349_10673"/>
<dbReference type="EMBL" id="FQVD01000006">
    <property type="protein sequence ID" value="SHE79447.1"/>
    <property type="molecule type" value="Genomic_DNA"/>
</dbReference>
<gene>
    <name evidence="1" type="ORF">SAMN05444349_10673</name>
</gene>
<keyword evidence="2" id="KW-1185">Reference proteome</keyword>
<sequence>MGRISTFLNESYIGSTPIDRALDKRFFYREGEFFVPQKSSRGLFLTKFKDRSDSCSYYGDLEKVGNEMRTVTMNGRDLLFAKDCFISVPDALPFIEKYDIKTKKIIQKYDLSGIEVFKNNIDFILKKDIRSDKSYYVLTRDSYGIDGHVFLLCSNYGDDYKARTIVRVSLYPEMKVIATYTLPADFYNSICVSKTHIYAFNALEAKIESFRYEF</sequence>
<evidence type="ECO:0000313" key="1">
    <source>
        <dbReference type="EMBL" id="SHE79447.1"/>
    </source>
</evidence>
<evidence type="ECO:0000313" key="2">
    <source>
        <dbReference type="Proteomes" id="UP000184436"/>
    </source>
</evidence>